<dbReference type="SUPFAM" id="SSF55874">
    <property type="entry name" value="ATPase domain of HSP90 chaperone/DNA topoisomerase II/histidine kinase"/>
    <property type="match status" value="1"/>
</dbReference>
<dbReference type="Pfam" id="PF02518">
    <property type="entry name" value="HATPase_c"/>
    <property type="match status" value="1"/>
</dbReference>
<dbReference type="GO" id="GO:0016036">
    <property type="term" value="P:cellular response to phosphate starvation"/>
    <property type="evidence" value="ECO:0007669"/>
    <property type="project" value="TreeGrafter"/>
</dbReference>
<dbReference type="Proteomes" id="UP000030170">
    <property type="component" value="Unassembled WGS sequence"/>
</dbReference>
<evidence type="ECO:0000256" key="5">
    <source>
        <dbReference type="ARBA" id="ARBA00022777"/>
    </source>
</evidence>
<dbReference type="InterPro" id="IPR050351">
    <property type="entry name" value="BphY/WalK/GraS-like"/>
</dbReference>
<sequence length="445" mass="49725">MHQSKLFNLTRWRLTSCYVGVMGIILTLCGAAFYGMMAQAHWHALHRELESVAGTLHDGLEPNLREPGQIEARVQQIVPGLCWVGSSCPNQPAQRHILGTVQQAGYYARFLTRSGQLIATIGQQPEHLIFVNDNELWQTLQDHNGQRYHHISLLLTTANHQPWGYMQVGRSLKEFDHHLSTTRWLLLAALTITMLLVTVASWGLAGVAMEPVYQSYRQIQQFTADVAHELRTPLAATKATIESALEIAPLTTAEAHSTLQTIERQSNRLIQLVQDLLLLSRMDLQVLPLKRQAVKLNSLIADVVDEFEALAIAANLQLHTEIVSHQPVTVLGDEEQIYRLVANLVTNAIQYTPKGGKVTIRLHREERQALIQVQDTGIGIPEQEQLWIFDRFYRVNSDRSRQTGGAGLGLAIARAITQTLCGSLEVHSEVGKGSIFTLHLPLELV</sequence>
<keyword evidence="6" id="KW-0902">Two-component regulatory system</keyword>
<keyword evidence="7" id="KW-0472">Membrane</keyword>
<dbReference type="InterPro" id="IPR049835">
    <property type="entry name" value="RppB"/>
</dbReference>
<evidence type="ECO:0000256" key="1">
    <source>
        <dbReference type="ARBA" id="ARBA00000085"/>
    </source>
</evidence>
<keyword evidence="10" id="KW-1185">Reference proteome</keyword>
<evidence type="ECO:0000256" key="7">
    <source>
        <dbReference type="SAM" id="Phobius"/>
    </source>
</evidence>
<organism evidence="9 10">
    <name type="scientific">Neosynechococcus sphagnicola sy1</name>
    <dbReference type="NCBI Taxonomy" id="1497020"/>
    <lineage>
        <taxon>Bacteria</taxon>
        <taxon>Bacillati</taxon>
        <taxon>Cyanobacteriota</taxon>
        <taxon>Cyanophyceae</taxon>
        <taxon>Neosynechococcales</taxon>
        <taxon>Neosynechococcaceae</taxon>
        <taxon>Neosynechococcus</taxon>
    </lineage>
</organism>
<dbReference type="InterPro" id="IPR036890">
    <property type="entry name" value="HATPase_C_sf"/>
</dbReference>
<keyword evidence="7" id="KW-1133">Transmembrane helix</keyword>
<keyword evidence="5 9" id="KW-0418">Kinase</keyword>
<name>A0A098TJY8_9CYAN</name>
<dbReference type="PANTHER" id="PTHR45453:SF1">
    <property type="entry name" value="PHOSPHATE REGULON SENSOR PROTEIN PHOR"/>
    <property type="match status" value="1"/>
</dbReference>
<dbReference type="SUPFAM" id="SSF47384">
    <property type="entry name" value="Homodimeric domain of signal transducing histidine kinase"/>
    <property type="match status" value="1"/>
</dbReference>
<keyword evidence="3" id="KW-0597">Phosphoprotein</keyword>
<dbReference type="InterPro" id="IPR036097">
    <property type="entry name" value="HisK_dim/P_sf"/>
</dbReference>
<dbReference type="STRING" id="1497020.DO97_06950"/>
<dbReference type="EMBL" id="JJML01000021">
    <property type="protein sequence ID" value="KGF72655.1"/>
    <property type="molecule type" value="Genomic_DNA"/>
</dbReference>
<comment type="catalytic activity">
    <reaction evidence="1">
        <text>ATP + protein L-histidine = ADP + protein N-phospho-L-histidine.</text>
        <dbReference type="EC" id="2.7.13.3"/>
    </reaction>
</comment>
<evidence type="ECO:0000256" key="2">
    <source>
        <dbReference type="ARBA" id="ARBA00012438"/>
    </source>
</evidence>
<dbReference type="Pfam" id="PF00512">
    <property type="entry name" value="HisKA"/>
    <property type="match status" value="1"/>
</dbReference>
<dbReference type="Gene3D" id="3.30.565.10">
    <property type="entry name" value="Histidine kinase-like ATPase, C-terminal domain"/>
    <property type="match status" value="1"/>
</dbReference>
<dbReference type="RefSeq" id="WP_036533227.1">
    <property type="nucleotide sequence ID" value="NZ_JJML01000021.1"/>
</dbReference>
<reference evidence="9 10" key="1">
    <citation type="journal article" date="2014" name="Mol. Ecol.">
        <title>Evolution of Synechococcus.</title>
        <authorList>
            <person name="Dvorak P."/>
            <person name="Casamatta D."/>
            <person name="Hasler P."/>
            <person name="Poulickova A."/>
            <person name="Ondrej V."/>
            <person name="Sanges R."/>
        </authorList>
    </citation>
    <scope>NUCLEOTIDE SEQUENCE [LARGE SCALE GENOMIC DNA]</scope>
    <source>
        <strain evidence="9 10">CAUP A 1101</strain>
    </source>
</reference>
<evidence type="ECO:0000259" key="8">
    <source>
        <dbReference type="PROSITE" id="PS50109"/>
    </source>
</evidence>
<dbReference type="InterPro" id="IPR005467">
    <property type="entry name" value="His_kinase_dom"/>
</dbReference>
<accession>A0A098TJY8</accession>
<dbReference type="AlphaFoldDB" id="A0A098TJY8"/>
<dbReference type="GO" id="GO:0005886">
    <property type="term" value="C:plasma membrane"/>
    <property type="evidence" value="ECO:0007669"/>
    <property type="project" value="TreeGrafter"/>
</dbReference>
<evidence type="ECO:0000256" key="6">
    <source>
        <dbReference type="ARBA" id="ARBA00023012"/>
    </source>
</evidence>
<dbReference type="PANTHER" id="PTHR45453">
    <property type="entry name" value="PHOSPHATE REGULON SENSOR PROTEIN PHOR"/>
    <property type="match status" value="1"/>
</dbReference>
<dbReference type="SMART" id="SM00388">
    <property type="entry name" value="HisKA"/>
    <property type="match status" value="1"/>
</dbReference>
<comment type="caution">
    <text evidence="9">The sequence shown here is derived from an EMBL/GenBank/DDBJ whole genome shotgun (WGS) entry which is preliminary data.</text>
</comment>
<dbReference type="Gene3D" id="1.10.287.130">
    <property type="match status" value="1"/>
</dbReference>
<feature type="transmembrane region" description="Helical" evidence="7">
    <location>
        <begin position="12"/>
        <end position="37"/>
    </location>
</feature>
<dbReference type="FunFam" id="1.10.287.130:FF:000001">
    <property type="entry name" value="Two-component sensor histidine kinase"/>
    <property type="match status" value="1"/>
</dbReference>
<feature type="transmembrane region" description="Helical" evidence="7">
    <location>
        <begin position="184"/>
        <end position="205"/>
    </location>
</feature>
<dbReference type="PRINTS" id="PR00344">
    <property type="entry name" value="BCTRLSENSOR"/>
</dbReference>
<dbReference type="PROSITE" id="PS50109">
    <property type="entry name" value="HIS_KIN"/>
    <property type="match status" value="1"/>
</dbReference>
<dbReference type="FunFam" id="3.30.565.10:FF:000049">
    <property type="entry name" value="Two-component sensor histidine kinase"/>
    <property type="match status" value="1"/>
</dbReference>
<feature type="domain" description="Histidine kinase" evidence="8">
    <location>
        <begin position="225"/>
        <end position="444"/>
    </location>
</feature>
<dbReference type="InterPro" id="IPR003594">
    <property type="entry name" value="HATPase_dom"/>
</dbReference>
<dbReference type="InterPro" id="IPR003661">
    <property type="entry name" value="HisK_dim/P_dom"/>
</dbReference>
<dbReference type="GO" id="GO:0004721">
    <property type="term" value="F:phosphoprotein phosphatase activity"/>
    <property type="evidence" value="ECO:0007669"/>
    <property type="project" value="TreeGrafter"/>
</dbReference>
<dbReference type="NCBIfam" id="NF041735">
    <property type="entry name" value="hist_kin_RppB"/>
    <property type="match status" value="1"/>
</dbReference>
<dbReference type="OrthoDB" id="417111at2"/>
<gene>
    <name evidence="9" type="ORF">DO97_06950</name>
</gene>
<dbReference type="CDD" id="cd00075">
    <property type="entry name" value="HATPase"/>
    <property type="match status" value="1"/>
</dbReference>
<dbReference type="SMART" id="SM00387">
    <property type="entry name" value="HATPase_c"/>
    <property type="match status" value="1"/>
</dbReference>
<keyword evidence="4" id="KW-0808">Transferase</keyword>
<evidence type="ECO:0000313" key="10">
    <source>
        <dbReference type="Proteomes" id="UP000030170"/>
    </source>
</evidence>
<dbReference type="InterPro" id="IPR004358">
    <property type="entry name" value="Sig_transdc_His_kin-like_C"/>
</dbReference>
<dbReference type="EC" id="2.7.13.3" evidence="2"/>
<proteinExistence type="predicted"/>
<keyword evidence="7" id="KW-0812">Transmembrane</keyword>
<protein>
    <recommendedName>
        <fullName evidence="2">histidine kinase</fullName>
        <ecNumber evidence="2">2.7.13.3</ecNumber>
    </recommendedName>
</protein>
<evidence type="ECO:0000313" key="9">
    <source>
        <dbReference type="EMBL" id="KGF72655.1"/>
    </source>
</evidence>
<dbReference type="GO" id="GO:0000155">
    <property type="term" value="F:phosphorelay sensor kinase activity"/>
    <property type="evidence" value="ECO:0007669"/>
    <property type="project" value="InterPro"/>
</dbReference>
<evidence type="ECO:0000256" key="4">
    <source>
        <dbReference type="ARBA" id="ARBA00022679"/>
    </source>
</evidence>
<dbReference type="CDD" id="cd00082">
    <property type="entry name" value="HisKA"/>
    <property type="match status" value="1"/>
</dbReference>
<evidence type="ECO:0000256" key="3">
    <source>
        <dbReference type="ARBA" id="ARBA00022553"/>
    </source>
</evidence>